<sequence length="386" mass="43660">MPLTPRFNFIDNLRCFALLLGVVFHAALAYSPYFHNIWLSADPSQAGIFDVLTHWLHLFRMPVFFVIAGFCSALIITKKDATTFIKQRLKRLLLPFLIFLPLVIASFIHVLSWGADIVNPLPPIYAAFNVITEPQISTAHLWFLWVLTQLCLIHWGVYRILGSLQKRLHCTVNTAMYPLILMTCSFVTLLAQPTPFPAPDKLLPQLWALIFYGTFYLFGIILYHKPTLLKRAYGSIIPLSLTAILSFIAYSVYLPEAPTLQQVIAAAKRGAFTPSGIQHIRAVAVQAVAIVSWTALILLLSHRFFNQESRMSRYLSNASYWVYLIHVPVLLYIQMPLINTALPAIVKFMISVVGSMIISLLTYHFAVRHTVIGRLLNGDVHAKKVK</sequence>
<feature type="transmembrane region" description="Helical" evidence="1">
    <location>
        <begin position="280"/>
        <end position="300"/>
    </location>
</feature>
<feature type="transmembrane region" description="Helical" evidence="1">
    <location>
        <begin position="344"/>
        <end position="366"/>
    </location>
</feature>
<keyword evidence="1" id="KW-1133">Transmembrane helix</keyword>
<dbReference type="GO" id="GO:0016747">
    <property type="term" value="F:acyltransferase activity, transferring groups other than amino-acyl groups"/>
    <property type="evidence" value="ECO:0007669"/>
    <property type="project" value="InterPro"/>
</dbReference>
<dbReference type="Pfam" id="PF01757">
    <property type="entry name" value="Acyl_transf_3"/>
    <property type="match status" value="1"/>
</dbReference>
<evidence type="ECO:0000313" key="4">
    <source>
        <dbReference type="Proteomes" id="UP000031327"/>
    </source>
</evidence>
<keyword evidence="1" id="KW-0472">Membrane</keyword>
<evidence type="ECO:0000313" key="3">
    <source>
        <dbReference type="EMBL" id="KID55120.1"/>
    </source>
</evidence>
<feature type="transmembrane region" description="Helical" evidence="1">
    <location>
        <begin position="202"/>
        <end position="223"/>
    </location>
</feature>
<proteinExistence type="predicted"/>
<dbReference type="InterPro" id="IPR002656">
    <property type="entry name" value="Acyl_transf_3_dom"/>
</dbReference>
<evidence type="ECO:0000256" key="1">
    <source>
        <dbReference type="SAM" id="Phobius"/>
    </source>
</evidence>
<dbReference type="InterPro" id="IPR050623">
    <property type="entry name" value="Glucan_succinyl_AcylTrfase"/>
</dbReference>
<dbReference type="RefSeq" id="WP_039612010.1">
    <property type="nucleotide sequence ID" value="NZ_JWIC01000010.1"/>
</dbReference>
<reference evidence="3 4" key="1">
    <citation type="submission" date="2014-12" db="EMBL/GenBank/DDBJ databases">
        <title>Draft Genome Sequence of Pseudoalteromonas luteoviolacea HI1.</title>
        <authorList>
            <person name="Asahina A.Y."/>
            <person name="Hadfield M.G."/>
        </authorList>
    </citation>
    <scope>NUCLEOTIDE SEQUENCE [LARGE SCALE GENOMIC DNA]</scope>
    <source>
        <strain evidence="3 4">HI1</strain>
    </source>
</reference>
<feature type="transmembrane region" description="Helical" evidence="1">
    <location>
        <begin position="54"/>
        <end position="76"/>
    </location>
</feature>
<dbReference type="OrthoDB" id="341887at2"/>
<dbReference type="Proteomes" id="UP000031327">
    <property type="component" value="Unassembled WGS sequence"/>
</dbReference>
<comment type="caution">
    <text evidence="3">The sequence shown here is derived from an EMBL/GenBank/DDBJ whole genome shotgun (WGS) entry which is preliminary data.</text>
</comment>
<keyword evidence="1" id="KW-0812">Transmembrane</keyword>
<dbReference type="AlphaFoldDB" id="A0A0C1Q6H3"/>
<name>A0A0C1Q6H3_9GAMM</name>
<feature type="transmembrane region" description="Helical" evidence="1">
    <location>
        <begin position="235"/>
        <end position="253"/>
    </location>
</feature>
<dbReference type="PANTHER" id="PTHR36927">
    <property type="entry name" value="BLR4337 PROTEIN"/>
    <property type="match status" value="1"/>
</dbReference>
<gene>
    <name evidence="3" type="ORF">JF50_25290</name>
</gene>
<feature type="transmembrane region" description="Helical" evidence="1">
    <location>
        <begin position="12"/>
        <end position="34"/>
    </location>
</feature>
<organism evidence="3 4">
    <name type="scientific">Pseudoalteromonas luteoviolacea</name>
    <dbReference type="NCBI Taxonomy" id="43657"/>
    <lineage>
        <taxon>Bacteria</taxon>
        <taxon>Pseudomonadati</taxon>
        <taxon>Pseudomonadota</taxon>
        <taxon>Gammaproteobacteria</taxon>
        <taxon>Alteromonadales</taxon>
        <taxon>Pseudoalteromonadaceae</taxon>
        <taxon>Pseudoalteromonas</taxon>
    </lineage>
</organism>
<protein>
    <recommendedName>
        <fullName evidence="2">Acyltransferase 3 domain-containing protein</fullName>
    </recommendedName>
</protein>
<feature type="transmembrane region" description="Helical" evidence="1">
    <location>
        <begin position="320"/>
        <end position="338"/>
    </location>
</feature>
<feature type="transmembrane region" description="Helical" evidence="1">
    <location>
        <begin position="170"/>
        <end position="190"/>
    </location>
</feature>
<feature type="domain" description="Acyltransferase 3" evidence="2">
    <location>
        <begin position="8"/>
        <end position="363"/>
    </location>
</feature>
<dbReference type="EMBL" id="JWIC01000010">
    <property type="protein sequence ID" value="KID55120.1"/>
    <property type="molecule type" value="Genomic_DNA"/>
</dbReference>
<evidence type="ECO:0000259" key="2">
    <source>
        <dbReference type="Pfam" id="PF01757"/>
    </source>
</evidence>
<accession>A0A0C1Q6H3</accession>
<feature type="transmembrane region" description="Helical" evidence="1">
    <location>
        <begin position="92"/>
        <end position="115"/>
    </location>
</feature>
<dbReference type="PANTHER" id="PTHR36927:SF1">
    <property type="entry name" value="MDO-LIKE PROTEIN"/>
    <property type="match status" value="1"/>
</dbReference>
<feature type="transmembrane region" description="Helical" evidence="1">
    <location>
        <begin position="139"/>
        <end position="158"/>
    </location>
</feature>